<name>A0ABU7HCU4_9PSED</name>
<feature type="transmembrane region" description="Helical" evidence="6">
    <location>
        <begin position="96"/>
        <end position="119"/>
    </location>
</feature>
<feature type="transmembrane region" description="Helical" evidence="6">
    <location>
        <begin position="149"/>
        <end position="167"/>
    </location>
</feature>
<dbReference type="RefSeq" id="WP_330104441.1">
    <property type="nucleotide sequence ID" value="NZ_JAZDCT010000020.1"/>
</dbReference>
<dbReference type="SUPFAM" id="SSF103481">
    <property type="entry name" value="Multidrug resistance efflux transporter EmrE"/>
    <property type="match status" value="2"/>
</dbReference>
<feature type="transmembrane region" description="Helical" evidence="6">
    <location>
        <begin position="179"/>
        <end position="200"/>
    </location>
</feature>
<evidence type="ECO:0000256" key="5">
    <source>
        <dbReference type="ARBA" id="ARBA00023136"/>
    </source>
</evidence>
<feature type="transmembrane region" description="Helical" evidence="6">
    <location>
        <begin position="39"/>
        <end position="57"/>
    </location>
</feature>
<dbReference type="PANTHER" id="PTHR32322:SF2">
    <property type="entry name" value="EAMA DOMAIN-CONTAINING PROTEIN"/>
    <property type="match status" value="1"/>
</dbReference>
<feature type="transmembrane region" description="Helical" evidence="6">
    <location>
        <begin position="69"/>
        <end position="90"/>
    </location>
</feature>
<comment type="caution">
    <text evidence="8">The sequence shown here is derived from an EMBL/GenBank/DDBJ whole genome shotgun (WGS) entry which is preliminary data.</text>
</comment>
<dbReference type="Proteomes" id="UP001354227">
    <property type="component" value="Unassembled WGS sequence"/>
</dbReference>
<feature type="transmembrane region" description="Helical" evidence="6">
    <location>
        <begin position="273"/>
        <end position="290"/>
    </location>
</feature>
<evidence type="ECO:0000313" key="9">
    <source>
        <dbReference type="Proteomes" id="UP001354227"/>
    </source>
</evidence>
<dbReference type="InterPro" id="IPR000620">
    <property type="entry name" value="EamA_dom"/>
</dbReference>
<evidence type="ECO:0000256" key="1">
    <source>
        <dbReference type="ARBA" id="ARBA00004141"/>
    </source>
</evidence>
<evidence type="ECO:0000256" key="6">
    <source>
        <dbReference type="SAM" id="Phobius"/>
    </source>
</evidence>
<comment type="subcellular location">
    <subcellularLocation>
        <location evidence="1">Membrane</location>
        <topology evidence="1">Multi-pass membrane protein</topology>
    </subcellularLocation>
</comment>
<dbReference type="EMBL" id="JAZDCT010000020">
    <property type="protein sequence ID" value="MEE1889149.1"/>
    <property type="molecule type" value="Genomic_DNA"/>
</dbReference>
<evidence type="ECO:0000256" key="4">
    <source>
        <dbReference type="ARBA" id="ARBA00022989"/>
    </source>
</evidence>
<keyword evidence="9" id="KW-1185">Reference proteome</keyword>
<evidence type="ECO:0000259" key="7">
    <source>
        <dbReference type="Pfam" id="PF00892"/>
    </source>
</evidence>
<dbReference type="PANTHER" id="PTHR32322">
    <property type="entry name" value="INNER MEMBRANE TRANSPORTER"/>
    <property type="match status" value="1"/>
</dbReference>
<keyword evidence="4 6" id="KW-1133">Transmembrane helix</keyword>
<keyword evidence="3 6" id="KW-0812">Transmembrane</keyword>
<dbReference type="Pfam" id="PF00892">
    <property type="entry name" value="EamA"/>
    <property type="match status" value="2"/>
</dbReference>
<protein>
    <submittedName>
        <fullName evidence="8">Drug/metabolite exporter YedA</fullName>
    </submittedName>
</protein>
<feature type="transmembrane region" description="Helical" evidence="6">
    <location>
        <begin position="247"/>
        <end position="267"/>
    </location>
</feature>
<reference evidence="8" key="1">
    <citation type="submission" date="2024-01" db="EMBL/GenBank/DDBJ databases">
        <title>Unpublished Manusciprt.</title>
        <authorList>
            <person name="Duman M."/>
            <person name="Valdes E.G."/>
            <person name="Ajmi N."/>
            <person name="Altun S."/>
            <person name="Saticioglu I.B."/>
        </authorList>
    </citation>
    <scope>NUCLEOTIDE SEQUENCE</scope>
    <source>
        <strain evidence="8">137P</strain>
    </source>
</reference>
<keyword evidence="5 6" id="KW-0472">Membrane</keyword>
<dbReference type="NCBIfam" id="NF008432">
    <property type="entry name" value="PRK11272.1"/>
    <property type="match status" value="1"/>
</dbReference>
<evidence type="ECO:0000256" key="3">
    <source>
        <dbReference type="ARBA" id="ARBA00022692"/>
    </source>
</evidence>
<sequence length="306" mass="32005">MSSSRRFPLLLVGAFLALYLVWGSTYLFIRIGVESWPPMLMAGVRFVIAGSLLYGFLRWRGVPAPTWPQWRAAGAIGFLLLSCGNGGVTLAEHAGVASGVAALAVATVPLFTLVFGLFFGHRNSRLEWAGIALGLVGIGMLNMGSNLQASPMGAALILFAAAAWAFGSVWSKSLPLPQGAMASAAEMLVGGAALLIGSAVSGERLTQMPTAAGWGALAYLVFFGSILAFSSYMYLLKHVRPAAATSYAYVNPAVAVLLGIVFAGEQIGAEECVAMAVIIGAVVLIGLPQWRKAPEQPVPLKGEMCK</sequence>
<feature type="domain" description="EamA" evidence="7">
    <location>
        <begin position="15"/>
        <end position="142"/>
    </location>
</feature>
<accession>A0ABU7HCU4</accession>
<proteinExistence type="inferred from homology"/>
<comment type="similarity">
    <text evidence="2">Belongs to the EamA transporter family.</text>
</comment>
<gene>
    <name evidence="8" type="primary">yedA</name>
    <name evidence="8" type="ORF">V0R62_15915</name>
</gene>
<evidence type="ECO:0000313" key="8">
    <source>
        <dbReference type="EMBL" id="MEE1889149.1"/>
    </source>
</evidence>
<feature type="transmembrane region" description="Helical" evidence="6">
    <location>
        <begin position="212"/>
        <end position="235"/>
    </location>
</feature>
<dbReference type="InterPro" id="IPR050638">
    <property type="entry name" value="AA-Vitamin_Transporters"/>
</dbReference>
<dbReference type="InterPro" id="IPR037185">
    <property type="entry name" value="EmrE-like"/>
</dbReference>
<feature type="domain" description="EamA" evidence="7">
    <location>
        <begin position="152"/>
        <end position="286"/>
    </location>
</feature>
<feature type="transmembrane region" description="Helical" evidence="6">
    <location>
        <begin position="126"/>
        <end position="143"/>
    </location>
</feature>
<organism evidence="8 9">
    <name type="scientific">Pseudomonas carassii</name>
    <dbReference type="NCBI Taxonomy" id="3115855"/>
    <lineage>
        <taxon>Bacteria</taxon>
        <taxon>Pseudomonadati</taxon>
        <taxon>Pseudomonadota</taxon>
        <taxon>Gammaproteobacteria</taxon>
        <taxon>Pseudomonadales</taxon>
        <taxon>Pseudomonadaceae</taxon>
        <taxon>Pseudomonas</taxon>
    </lineage>
</organism>
<evidence type="ECO:0000256" key="2">
    <source>
        <dbReference type="ARBA" id="ARBA00007362"/>
    </source>
</evidence>